<feature type="compositionally biased region" description="Polar residues" evidence="5">
    <location>
        <begin position="1473"/>
        <end position="1484"/>
    </location>
</feature>
<dbReference type="Pfam" id="PF02138">
    <property type="entry name" value="Beach"/>
    <property type="match status" value="1"/>
</dbReference>
<dbReference type="GO" id="GO:0005776">
    <property type="term" value="C:autophagosome"/>
    <property type="evidence" value="ECO:0007669"/>
    <property type="project" value="UniProtKB-SubCell"/>
</dbReference>
<dbReference type="GO" id="GO:0035014">
    <property type="term" value="F:phosphatidylinositol 3-kinase regulator activity"/>
    <property type="evidence" value="ECO:0007669"/>
    <property type="project" value="TreeGrafter"/>
</dbReference>
<comment type="subcellular location">
    <subcellularLocation>
        <location evidence="1">Cytoplasmic vesicle</location>
        <location evidence="1">Autophagosome</location>
    </subcellularLocation>
</comment>
<dbReference type="InterPro" id="IPR036322">
    <property type="entry name" value="WD40_repeat_dom_sf"/>
</dbReference>
<dbReference type="Gene3D" id="2.130.10.10">
    <property type="entry name" value="YVTN repeat-like/Quinoprotein amine dehydrogenase"/>
    <property type="match status" value="2"/>
</dbReference>
<evidence type="ECO:0000256" key="1">
    <source>
        <dbReference type="ARBA" id="ARBA00004419"/>
    </source>
</evidence>
<comment type="caution">
    <text evidence="7">The sequence shown here is derived from an EMBL/GenBank/DDBJ whole genome shotgun (WGS) entry which is preliminary data.</text>
</comment>
<dbReference type="Proteomes" id="UP000887013">
    <property type="component" value="Unassembled WGS sequence"/>
</dbReference>
<dbReference type="InterPro" id="IPR052651">
    <property type="entry name" value="WDR81"/>
</dbReference>
<dbReference type="InterPro" id="IPR001680">
    <property type="entry name" value="WD40_rpt"/>
</dbReference>
<reference evidence="7" key="1">
    <citation type="submission" date="2020-08" db="EMBL/GenBank/DDBJ databases">
        <title>Multicomponent nature underlies the extraordinary mechanical properties of spider dragline silk.</title>
        <authorList>
            <person name="Kono N."/>
            <person name="Nakamura H."/>
            <person name="Mori M."/>
            <person name="Yoshida Y."/>
            <person name="Ohtoshi R."/>
            <person name="Malay A.D."/>
            <person name="Moran D.A.P."/>
            <person name="Tomita M."/>
            <person name="Numata K."/>
            <person name="Arakawa K."/>
        </authorList>
    </citation>
    <scope>NUCLEOTIDE SEQUENCE</scope>
</reference>
<feature type="region of interest" description="Disordered" evidence="5">
    <location>
        <begin position="298"/>
        <end position="317"/>
    </location>
</feature>
<evidence type="ECO:0000259" key="6">
    <source>
        <dbReference type="PROSITE" id="PS50197"/>
    </source>
</evidence>
<dbReference type="SMART" id="SM01026">
    <property type="entry name" value="Beach"/>
    <property type="match status" value="1"/>
</dbReference>
<protein>
    <submittedName>
        <fullName evidence="7">WD repeat-containing protein 81</fullName>
    </submittedName>
</protein>
<evidence type="ECO:0000256" key="5">
    <source>
        <dbReference type="SAM" id="MobiDB-lite"/>
    </source>
</evidence>
<sequence length="1903" mass="215815">MNYCSVIQDALGIPSSYIKIYSEDKALCLVHATWVKYVTIGLKIPPEFLEEDLADENLLNYFSSSNDVRLDAQWQLLTVYLWKKKDGKIFRFLKPHEKSPLSAISLTYAQLIHYVTKTNYKNLWEQAWKKYNTSEGFKKSKNKQKYNEALQDILCRLYKTERIEREDGGILHVCHNRTVAKSNEIGDAVNPNLLQLYCAVETMECILFVCENVTCTLKDCLMFSPHVLSGSTIHPLFVVYQLMQVLRSVHNSGLFLGPVTLSSINVRENLWIKILPLTWNSLYQEICQSSTDKHSSLPHRYSTSGISNHGQTSSHSQDILLDSSGSDRIIQQEETENDLSLSELVHAWVDGCVSNYDYLISLNKLAGRQKDNPRCHYVMPWIMDFSVPEGGWRDLTKSKFRLNKGDKQLDLIYESAVEASGANMSHNSANILQDSAITVPHHTAEVLSDITYYVYKARRMPKSFLCQHVRQKWVPAEYPASIERVQEWTPDECIPEFFSDPTIFYSIHPDLNDLCVPWWCDSPEDFILKHRNALEGYHVSERLHHWIDLVFGYKLTGTAAVKSKNICLPLVDCHTYIRNHGMIQLFSHPHPHKLSKSIFSRSLAPKTFRNIVLKSQDAKDSGDDETSSESLGKQGFLKGFRSKSVVTSADVTRPEPRPENQIIVLPKDFNPLSSLSHLESLFAFQSWTGKEKPENGESKDRINMIDSSTHQHQVRDMLVLGCLISEIAVSSQCKTLPFSSSLQERYINVLKLLRLYKQDIPKSFQNIIQLLMQVSPSYNQEWEEMFSVPFRYPPVSASGLPLPSPHQLLLPHIRTIPFPSFFPDLYMFLLNLNNFSNEIKILSAKSNEGIDNQKEVYIENVAEKKVCYAAEQLQKLLPSLNTEGIELLTPYLQEMFENQHTALFSTWQMFGLVAQALGPQQTCKKFLTLLTKVFDTDKHSPKHLKLYHRSFILQIIVGLGMHNFLTHFTTILIEAIGGCKDYSSNNTESENSVRKRAPFISKEHEMQQMSNADEYLSDNGISEGPLDRKLSISEENLELQPEITNDEDNEIFDIDLKEEVVKSADCNEVPGQNLSPKDKPTSDNENEIQSKSSFFIPYSQISENEISDDTSNLWHARHDSIYSQSAPNLSSFSEWMNSNDEKVADSGTPEKSKDVTYIRVCETVSDRERDSNPNESNFHQDLNVSDVSVESMLWLAHRLGPVLSARYLTRNLLRMLTLCYDSSEKREIVYLPPGSKEAVMLSISCQWFKGDVNAFKVLDCLSRIASLYGEQFIMIQYLKHICDLLHLCRKKVPAMLESGLLGAMALLQHIIPYISDKTLMDHLQDLFVKDILHLVLRLVSSLRLVYPGSGKSRTMVTLRILDVIYTIGLRIGFEMTRKHLSGSLQKFFSCFDKVYDEKGDYKELSDLSGLSTFGNIPLKEQALIEMRQTFTPEMAFLAYIPFCKLAGGIHMERTLKNDGLIRNLCLQHDKNTSLSKSQFPSSDDATSEGLSHMTHHRNQSLGQDEAFVSGIFGKNVNLIGNRLDVHLGDDSQLVIAMDQPVMPINSSTHNMETSINLPKYDINLIKRKMDNCQRHLKGNWLAYWEHETGRSEKDYNFDFKQIKLQTFIGHAGAVRAIEVLDNENSFLTSSKDKTVKLWSLRSCGDGSSHIPCQWTYTQHRKSVFAVSFLNSLRLVGSCDSTVHIWDPFMGSCINQLEPTKGSPVTVLEAMPAPSMTFLAATTNSTVRFLDARTCKYMHEFKVNVGTTGLIRSLAVSPNGYWLAVGHSTGMLSVLDVRTGLVIGTWLGHEGEVLQLKAFNNSYFVTSSLDHSLTVWEFEDTQAKCSLKGPMEPVTSICFYGNEVISGTSGNRIGLHSSTDKNAVYTSTRLRSDTFKGVLTTMSLLPLNRLLLLGTDNGSVVLLS</sequence>
<dbReference type="EMBL" id="BMAW01098227">
    <property type="protein sequence ID" value="GFS83680.1"/>
    <property type="molecule type" value="Genomic_DNA"/>
</dbReference>
<dbReference type="SUPFAM" id="SSF50978">
    <property type="entry name" value="WD40 repeat-like"/>
    <property type="match status" value="1"/>
</dbReference>
<dbReference type="InterPro" id="IPR036372">
    <property type="entry name" value="BEACH_dom_sf"/>
</dbReference>
<dbReference type="SUPFAM" id="SSF56112">
    <property type="entry name" value="Protein kinase-like (PK-like)"/>
    <property type="match status" value="1"/>
</dbReference>
<dbReference type="CDD" id="cd06071">
    <property type="entry name" value="Beach"/>
    <property type="match status" value="1"/>
</dbReference>
<evidence type="ECO:0000256" key="2">
    <source>
        <dbReference type="ARBA" id="ARBA00022574"/>
    </source>
</evidence>
<dbReference type="PROSITE" id="PS50294">
    <property type="entry name" value="WD_REPEATS_REGION"/>
    <property type="match status" value="1"/>
</dbReference>
<dbReference type="GO" id="GO:0005739">
    <property type="term" value="C:mitochondrion"/>
    <property type="evidence" value="ECO:0007669"/>
    <property type="project" value="TreeGrafter"/>
</dbReference>
<dbReference type="SUPFAM" id="SSF81837">
    <property type="entry name" value="BEACH domain"/>
    <property type="match status" value="1"/>
</dbReference>
<dbReference type="InterPro" id="IPR011009">
    <property type="entry name" value="Kinase-like_dom_sf"/>
</dbReference>
<feature type="repeat" description="WD" evidence="4">
    <location>
        <begin position="1607"/>
        <end position="1642"/>
    </location>
</feature>
<dbReference type="Gene3D" id="1.10.1540.10">
    <property type="entry name" value="BEACH domain"/>
    <property type="match status" value="1"/>
</dbReference>
<dbReference type="PANTHER" id="PTHR44662:SF1">
    <property type="entry name" value="WD REPEAT-CONTAINING PROTEIN 81"/>
    <property type="match status" value="1"/>
</dbReference>
<dbReference type="PROSITE" id="PS50197">
    <property type="entry name" value="BEACH"/>
    <property type="match status" value="1"/>
</dbReference>
<gene>
    <name evidence="7" type="primary">Wdr81</name>
    <name evidence="7" type="ORF">NPIL_68621</name>
</gene>
<feature type="domain" description="BEACH" evidence="6">
    <location>
        <begin position="333"/>
        <end position="619"/>
    </location>
</feature>
<dbReference type="FunFam" id="1.10.1540.10:FF:000003">
    <property type="entry name" value="WD repeat-containing protein 81 isoform X1"/>
    <property type="match status" value="1"/>
</dbReference>
<evidence type="ECO:0000256" key="4">
    <source>
        <dbReference type="PROSITE-ProRule" id="PRU00221"/>
    </source>
</evidence>
<dbReference type="InterPro" id="IPR015943">
    <property type="entry name" value="WD40/YVTN_repeat-like_dom_sf"/>
</dbReference>
<feature type="repeat" description="WD" evidence="4">
    <location>
        <begin position="1785"/>
        <end position="1825"/>
    </location>
</feature>
<dbReference type="SMART" id="SM00320">
    <property type="entry name" value="WD40"/>
    <property type="match status" value="7"/>
</dbReference>
<feature type="region of interest" description="Disordered" evidence="5">
    <location>
        <begin position="1473"/>
        <end position="1495"/>
    </location>
</feature>
<feature type="region of interest" description="Disordered" evidence="5">
    <location>
        <begin position="1066"/>
        <end position="1086"/>
    </location>
</feature>
<name>A0A8X6MY76_NEPPI</name>
<keyword evidence="8" id="KW-1185">Reference proteome</keyword>
<evidence type="ECO:0000256" key="3">
    <source>
        <dbReference type="ARBA" id="ARBA00022737"/>
    </source>
</evidence>
<dbReference type="GO" id="GO:0035973">
    <property type="term" value="P:aggrephagy"/>
    <property type="evidence" value="ECO:0007669"/>
    <property type="project" value="TreeGrafter"/>
</dbReference>
<dbReference type="PROSITE" id="PS50082">
    <property type="entry name" value="WD_REPEATS_2"/>
    <property type="match status" value="3"/>
</dbReference>
<evidence type="ECO:0000313" key="7">
    <source>
        <dbReference type="EMBL" id="GFS83680.1"/>
    </source>
</evidence>
<dbReference type="Pfam" id="PF00400">
    <property type="entry name" value="WD40"/>
    <property type="match status" value="2"/>
</dbReference>
<evidence type="ECO:0000313" key="8">
    <source>
        <dbReference type="Proteomes" id="UP000887013"/>
    </source>
</evidence>
<dbReference type="OrthoDB" id="29306at2759"/>
<keyword evidence="2 4" id="KW-0853">WD repeat</keyword>
<accession>A0A8X6MY76</accession>
<keyword evidence="3" id="KW-0677">Repeat</keyword>
<proteinExistence type="predicted"/>
<feature type="repeat" description="WD" evidence="4">
    <location>
        <begin position="1656"/>
        <end position="1686"/>
    </location>
</feature>
<feature type="compositionally biased region" description="Polar residues" evidence="5">
    <location>
        <begin position="301"/>
        <end position="317"/>
    </location>
</feature>
<organism evidence="7 8">
    <name type="scientific">Nephila pilipes</name>
    <name type="common">Giant wood spider</name>
    <name type="synonym">Nephila maculata</name>
    <dbReference type="NCBI Taxonomy" id="299642"/>
    <lineage>
        <taxon>Eukaryota</taxon>
        <taxon>Metazoa</taxon>
        <taxon>Ecdysozoa</taxon>
        <taxon>Arthropoda</taxon>
        <taxon>Chelicerata</taxon>
        <taxon>Arachnida</taxon>
        <taxon>Araneae</taxon>
        <taxon>Araneomorphae</taxon>
        <taxon>Entelegynae</taxon>
        <taxon>Araneoidea</taxon>
        <taxon>Nephilidae</taxon>
        <taxon>Nephila</taxon>
    </lineage>
</organism>
<dbReference type="InterPro" id="IPR000409">
    <property type="entry name" value="BEACH_dom"/>
</dbReference>
<dbReference type="PANTHER" id="PTHR44662">
    <property type="entry name" value="WD REPEAT-CONTAINING PROTEIN 81"/>
    <property type="match status" value="1"/>
</dbReference>